<protein>
    <submittedName>
        <fullName evidence="1">Uncharacterized protein</fullName>
    </submittedName>
</protein>
<reference evidence="1 2" key="1">
    <citation type="submission" date="2014-08" db="EMBL/GenBank/DDBJ databases">
        <title>Complete genome sequence of Corynebacterium phocae M408/89/1(T)(=DSM 44612(T)), isolated from the common seal (Phoca vitulina).</title>
        <authorList>
            <person name="Ruckert C."/>
            <person name="Albersmeier A."/>
            <person name="Winkler A."/>
            <person name="Kalinowski J."/>
        </authorList>
    </citation>
    <scope>NUCLEOTIDE SEQUENCE [LARGE SCALE GENOMIC DNA]</scope>
    <source>
        <strain evidence="1 2">M408/89/1</strain>
    </source>
</reference>
<name>A0A1L7D0S6_9CORY</name>
<dbReference type="AlphaFoldDB" id="A0A1L7D0S6"/>
<gene>
    <name evidence="1" type="ORF">CPHO_00715</name>
</gene>
<dbReference type="EMBL" id="CP009249">
    <property type="protein sequence ID" value="APT91690.1"/>
    <property type="molecule type" value="Genomic_DNA"/>
</dbReference>
<proteinExistence type="predicted"/>
<dbReference type="RefSeq" id="WP_075732368.1">
    <property type="nucleotide sequence ID" value="NZ_CP009249.1"/>
</dbReference>
<dbReference type="Proteomes" id="UP000185491">
    <property type="component" value="Chromosome"/>
</dbReference>
<dbReference type="KEGG" id="cpho:CPHO_00715"/>
<sequence length="167" mass="18888">MWFDGYHQQFGNRLEEFLSTAVPTALAELTNAQQQHVTDGAGEFPVEILLGILNSEHSYEDKVTRILVITGTWLNAASGSQWALGPLSWANYSERVGIGVRWDEIAFAPLLITAENLIDTYPAWPGVLMEFSRMQEADRDYYRQRIQETRAGEEKETLLNPQPTQNG</sequence>
<dbReference type="OrthoDB" id="4412427at2"/>
<organism evidence="1 2">
    <name type="scientific">Corynebacterium phocae</name>
    <dbReference type="NCBI Taxonomy" id="161895"/>
    <lineage>
        <taxon>Bacteria</taxon>
        <taxon>Bacillati</taxon>
        <taxon>Actinomycetota</taxon>
        <taxon>Actinomycetes</taxon>
        <taxon>Mycobacteriales</taxon>
        <taxon>Corynebacteriaceae</taxon>
        <taxon>Corynebacterium</taxon>
    </lineage>
</organism>
<keyword evidence="2" id="KW-1185">Reference proteome</keyword>
<accession>A0A1L7D0S6</accession>
<evidence type="ECO:0000313" key="1">
    <source>
        <dbReference type="EMBL" id="APT91690.1"/>
    </source>
</evidence>
<evidence type="ECO:0000313" key="2">
    <source>
        <dbReference type="Proteomes" id="UP000185491"/>
    </source>
</evidence>